<name>A0A165I6W5_XYLHT</name>
<feature type="compositionally biased region" description="Polar residues" evidence="2">
    <location>
        <begin position="386"/>
        <end position="398"/>
    </location>
</feature>
<reference evidence="3 4" key="1">
    <citation type="journal article" date="2016" name="Fungal Biol.">
        <title>The genome of Xylona heveae provides a window into fungal endophytism.</title>
        <authorList>
            <person name="Gazis R."/>
            <person name="Kuo A."/>
            <person name="Riley R."/>
            <person name="LaButti K."/>
            <person name="Lipzen A."/>
            <person name="Lin J."/>
            <person name="Amirebrahimi M."/>
            <person name="Hesse C.N."/>
            <person name="Spatafora J.W."/>
            <person name="Henrissat B."/>
            <person name="Hainaut M."/>
            <person name="Grigoriev I.V."/>
            <person name="Hibbett D.S."/>
        </authorList>
    </citation>
    <scope>NUCLEOTIDE SEQUENCE [LARGE SCALE GENOMIC DNA]</scope>
    <source>
        <strain evidence="3 4">TC161</strain>
    </source>
</reference>
<feature type="region of interest" description="Disordered" evidence="2">
    <location>
        <begin position="368"/>
        <end position="418"/>
    </location>
</feature>
<proteinExistence type="predicted"/>
<sequence length="917" mass="101227">MSHPYSFFVSTPLCPTLDNSEPASHSLNALDTPTNLSEPTPSKFARQIRRLQFRHAGGFRGLSMTPRVITPPASSLNISPSSKKTPPFYEYIPKAERCEIPAERSSPLFGKTRSSTSPLGILQEVGTTTVRRRLSQKLSRSSEVLEEDPVPHTPAIQAKTPNTGTPLFDRLQSPSERTFNGREPEPFPVPSSPNKPQTLGSPSLSISDTTPPEGQETPKAHPRPRTFSSSSEYIKHLEAQLAATHTQLELLVSPAATRTRSSKLRALLAETKALKQEIYEWEKNFDRNLEEAMAERALSNARLQARVKNLEKELGKKDGRIKELEFELETATEKVQHVDEVESSNYDLERRLDLMSELLAHSHTKLDLSVGSNWNNNSDNQKRSRPTSMLSRLPSSMETPPLAHEAAESDSEIKRVPLRLRSPNRSTWHEQTAHRLDYNLSDDLKHHTLSGDSESNSSVPLSATTISSNSSFSRPSSMTSDNSANSLNFSIPFSPLSETSPKPSQRRRRMRRFHSGSGTKSLILPATTMPQPNHPVSAPLLSTPFSEHSESDVMPSPVSLGWDSNSPYATPTQSRSLPCSMIRDDVLNLLEGGGSSEGIVTDAERSHKRSSDPTNSQNGKEHSLGVSTGRSLMDELALIGESRLGLDPSTTTTSASSTRRRVTNRSSPAAGRNNQTRNISQSYLVHQHARSPIRRKNGMVAACKLAVSEVRRNPLRLSRSVIHHAWGLVTGARTFSDFGVWILRILLGPTIARELVGRSRALWQMAGERVRQPWSNGSPIRAISPQIGNASDRGRSIEIPRPPILIFSSDVSSSAESADGGRIETERHHDDPSQDLLKKHGSDDPEEVKKASYSQKLFMWLKFSAVLTVAIGIAIKDGPAKLFAETDAGKQAQETEPDHQFNADLQGMEADERKKTL</sequence>
<feature type="region of interest" description="Disordered" evidence="2">
    <location>
        <begin position="131"/>
        <end position="228"/>
    </location>
</feature>
<dbReference type="GeneID" id="28897289"/>
<feature type="compositionally biased region" description="Polar residues" evidence="2">
    <location>
        <begin position="370"/>
        <end position="379"/>
    </location>
</feature>
<keyword evidence="1" id="KW-0175">Coiled coil</keyword>
<evidence type="ECO:0000313" key="3">
    <source>
        <dbReference type="EMBL" id="KZF24475.1"/>
    </source>
</evidence>
<feature type="region of interest" description="Disordered" evidence="2">
    <location>
        <begin position="449"/>
        <end position="538"/>
    </location>
</feature>
<dbReference type="Proteomes" id="UP000076632">
    <property type="component" value="Unassembled WGS sequence"/>
</dbReference>
<keyword evidence="4" id="KW-1185">Reference proteome</keyword>
<evidence type="ECO:0000256" key="2">
    <source>
        <dbReference type="SAM" id="MobiDB-lite"/>
    </source>
</evidence>
<feature type="compositionally biased region" description="Basic and acidic residues" evidence="2">
    <location>
        <begin position="602"/>
        <end position="611"/>
    </location>
</feature>
<feature type="coiled-coil region" evidence="1">
    <location>
        <begin position="264"/>
        <end position="341"/>
    </location>
</feature>
<feature type="region of interest" description="Disordered" evidence="2">
    <location>
        <begin position="642"/>
        <end position="677"/>
    </location>
</feature>
<feature type="compositionally biased region" description="Polar residues" evidence="2">
    <location>
        <begin position="194"/>
        <end position="212"/>
    </location>
</feature>
<feature type="compositionally biased region" description="Low complexity" evidence="2">
    <location>
        <begin position="462"/>
        <end position="480"/>
    </location>
</feature>
<feature type="region of interest" description="Disordered" evidence="2">
    <location>
        <begin position="810"/>
        <end position="847"/>
    </location>
</feature>
<gene>
    <name evidence="3" type="ORF">L228DRAFT_245414</name>
</gene>
<feature type="compositionally biased region" description="Polar residues" evidence="2">
    <location>
        <begin position="481"/>
        <end position="503"/>
    </location>
</feature>
<dbReference type="InParanoid" id="A0A165I6W5"/>
<dbReference type="OMA" id="ILSNAWH"/>
<feature type="compositionally biased region" description="Basic and acidic residues" evidence="2">
    <location>
        <begin position="819"/>
        <end position="847"/>
    </location>
</feature>
<feature type="compositionally biased region" description="Polar residues" evidence="2">
    <location>
        <begin position="450"/>
        <end position="461"/>
    </location>
</feature>
<feature type="compositionally biased region" description="Basic and acidic residues" evidence="2">
    <location>
        <begin position="405"/>
        <end position="415"/>
    </location>
</feature>
<dbReference type="OrthoDB" id="5343018at2759"/>
<feature type="region of interest" description="Disordered" evidence="2">
    <location>
        <begin position="593"/>
        <end position="627"/>
    </location>
</feature>
<evidence type="ECO:0000313" key="4">
    <source>
        <dbReference type="Proteomes" id="UP000076632"/>
    </source>
</evidence>
<dbReference type="AlphaFoldDB" id="A0A165I6W5"/>
<evidence type="ECO:0000256" key="1">
    <source>
        <dbReference type="SAM" id="Coils"/>
    </source>
</evidence>
<accession>A0A165I6W5</accession>
<feature type="compositionally biased region" description="Basic residues" evidence="2">
    <location>
        <begin position="504"/>
        <end position="514"/>
    </location>
</feature>
<protein>
    <submittedName>
        <fullName evidence="3">Uncharacterized protein</fullName>
    </submittedName>
</protein>
<feature type="region of interest" description="Disordered" evidence="2">
    <location>
        <begin position="887"/>
        <end position="917"/>
    </location>
</feature>
<organism evidence="3 4">
    <name type="scientific">Xylona heveae (strain CBS 132557 / TC161)</name>
    <dbReference type="NCBI Taxonomy" id="1328760"/>
    <lineage>
        <taxon>Eukaryota</taxon>
        <taxon>Fungi</taxon>
        <taxon>Dikarya</taxon>
        <taxon>Ascomycota</taxon>
        <taxon>Pezizomycotina</taxon>
        <taxon>Xylonomycetes</taxon>
        <taxon>Xylonales</taxon>
        <taxon>Xylonaceae</taxon>
        <taxon>Xylona</taxon>
    </lineage>
</organism>
<dbReference type="EMBL" id="KV407456">
    <property type="protein sequence ID" value="KZF24475.1"/>
    <property type="molecule type" value="Genomic_DNA"/>
</dbReference>
<dbReference type="RefSeq" id="XP_018190030.1">
    <property type="nucleotide sequence ID" value="XM_018332152.1"/>
</dbReference>